<dbReference type="GO" id="GO:0000155">
    <property type="term" value="F:phosphorelay sensor kinase activity"/>
    <property type="evidence" value="ECO:0007669"/>
    <property type="project" value="InterPro"/>
</dbReference>
<keyword evidence="5" id="KW-0597">Phosphoprotein</keyword>
<evidence type="ECO:0000256" key="7">
    <source>
        <dbReference type="ARBA" id="ARBA00022692"/>
    </source>
</evidence>
<keyword evidence="8" id="KW-0547">Nucleotide-binding</keyword>
<dbReference type="Proteomes" id="UP000036168">
    <property type="component" value="Unassembled WGS sequence"/>
</dbReference>
<keyword evidence="10" id="KW-0067">ATP-binding</keyword>
<dbReference type="Proteomes" id="UP001341297">
    <property type="component" value="Unassembled WGS sequence"/>
</dbReference>
<dbReference type="PROSITE" id="PS50885">
    <property type="entry name" value="HAMP"/>
    <property type="match status" value="1"/>
</dbReference>
<dbReference type="Pfam" id="PF02518">
    <property type="entry name" value="HATPase_c"/>
    <property type="match status" value="1"/>
</dbReference>
<evidence type="ECO:0000256" key="14">
    <source>
        <dbReference type="SAM" id="Phobius"/>
    </source>
</evidence>
<dbReference type="Pfam" id="PF00672">
    <property type="entry name" value="HAMP"/>
    <property type="match status" value="1"/>
</dbReference>
<evidence type="ECO:0000256" key="13">
    <source>
        <dbReference type="ARBA" id="ARBA00023136"/>
    </source>
</evidence>
<name>A0A0J6ES79_9BACI</name>
<protein>
    <recommendedName>
        <fullName evidence="3">histidine kinase</fullName>
        <ecNumber evidence="3">2.7.13.3</ecNumber>
    </recommendedName>
</protein>
<evidence type="ECO:0000256" key="12">
    <source>
        <dbReference type="ARBA" id="ARBA00023012"/>
    </source>
</evidence>
<evidence type="ECO:0000256" key="11">
    <source>
        <dbReference type="ARBA" id="ARBA00022989"/>
    </source>
</evidence>
<dbReference type="EMBL" id="JARRTL010000007">
    <property type="protein sequence ID" value="MEC0484587.1"/>
    <property type="molecule type" value="Genomic_DNA"/>
</dbReference>
<comment type="subcellular location">
    <subcellularLocation>
        <location evidence="2">Cell membrane</location>
        <topology evidence="2">Multi-pass membrane protein</topology>
    </subcellularLocation>
</comment>
<accession>A0A0J6ES79</accession>
<evidence type="ECO:0000313" key="17">
    <source>
        <dbReference type="EMBL" id="KRT95546.1"/>
    </source>
</evidence>
<keyword evidence="13 14" id="KW-0472">Membrane</keyword>
<keyword evidence="4" id="KW-1003">Cell membrane</keyword>
<sequence length="331" mass="38431">MKLKKKYQLLLFTAVISVPVILLAVSILMSMIYESMFKQMNHGMPFHRSFAYTAMLVVFLCSLLLLALLFSKSINSLLRKINILNQTIRHLAEDKKIPDKLEVKNDDEIGELIKSVNLLIERTTYRELELRQQEEMKKELLQKLRHDINTPLTALRLQLFDLEGQYHDQAVFESLYQQIQYIAELSNEFHLYSTDTLEDSYIVNDVVNVNAVLAGMAKKWGYLYTIHGIELVYRRTNQELTWTSNELWLQRMFDNIFQNALKHSKAKKLEVAIENESVSIRDDGTGFDMNRKGAGLGLNIIDDISRMLNITYTLQSNQTGTQFCFTKIEKS</sequence>
<dbReference type="InterPro" id="IPR036097">
    <property type="entry name" value="HisK_dim/P_sf"/>
</dbReference>
<dbReference type="PANTHER" id="PTHR45528:SF9">
    <property type="entry name" value="SENSOR HISTIDINE KINASE YBDK"/>
    <property type="match status" value="1"/>
</dbReference>
<reference evidence="18 20" key="3">
    <citation type="submission" date="2023-03" db="EMBL/GenBank/DDBJ databases">
        <title>Agriculturally important microbes genome sequencing.</title>
        <authorList>
            <person name="Dunlap C."/>
        </authorList>
    </citation>
    <scope>NUCLEOTIDE SEQUENCE [LARGE SCALE GENOMIC DNA]</scope>
    <source>
        <strain evidence="18 20">CBP-3203</strain>
    </source>
</reference>
<keyword evidence="11 14" id="KW-1133">Transmembrane helix</keyword>
<dbReference type="Gene3D" id="3.30.565.10">
    <property type="entry name" value="Histidine kinase-like ATPase, C-terminal domain"/>
    <property type="match status" value="1"/>
</dbReference>
<dbReference type="OrthoDB" id="14660at2"/>
<dbReference type="InterPro" id="IPR003594">
    <property type="entry name" value="HATPase_dom"/>
</dbReference>
<evidence type="ECO:0000313" key="20">
    <source>
        <dbReference type="Proteomes" id="UP001341297"/>
    </source>
</evidence>
<gene>
    <name evidence="17" type="ORF">AB447_200030</name>
    <name evidence="18" type="ORF">P8828_06955</name>
</gene>
<proteinExistence type="predicted"/>
<dbReference type="RefSeq" id="WP_048405777.1">
    <property type="nucleotide sequence ID" value="NZ_CP023481.1"/>
</dbReference>
<dbReference type="PATRIC" id="fig|1664069.3.peg.2324"/>
<dbReference type="SMART" id="SM00387">
    <property type="entry name" value="HATPase_c"/>
    <property type="match status" value="1"/>
</dbReference>
<evidence type="ECO:0000256" key="6">
    <source>
        <dbReference type="ARBA" id="ARBA00022679"/>
    </source>
</evidence>
<evidence type="ECO:0000256" key="8">
    <source>
        <dbReference type="ARBA" id="ARBA00022741"/>
    </source>
</evidence>
<feature type="domain" description="HAMP" evidence="16">
    <location>
        <begin position="75"/>
        <end position="128"/>
    </location>
</feature>
<evidence type="ECO:0000256" key="2">
    <source>
        <dbReference type="ARBA" id="ARBA00004651"/>
    </source>
</evidence>
<evidence type="ECO:0000259" key="15">
    <source>
        <dbReference type="PROSITE" id="PS50109"/>
    </source>
</evidence>
<dbReference type="PROSITE" id="PS50109">
    <property type="entry name" value="HIS_KIN"/>
    <property type="match status" value="1"/>
</dbReference>
<dbReference type="PANTHER" id="PTHR45528">
    <property type="entry name" value="SENSOR HISTIDINE KINASE CPXA"/>
    <property type="match status" value="1"/>
</dbReference>
<dbReference type="InterPro" id="IPR005467">
    <property type="entry name" value="His_kinase_dom"/>
</dbReference>
<keyword evidence="20" id="KW-1185">Reference proteome</keyword>
<evidence type="ECO:0000313" key="18">
    <source>
        <dbReference type="EMBL" id="MEC0484587.1"/>
    </source>
</evidence>
<dbReference type="CDD" id="cd00082">
    <property type="entry name" value="HisKA"/>
    <property type="match status" value="1"/>
</dbReference>
<evidence type="ECO:0000256" key="9">
    <source>
        <dbReference type="ARBA" id="ARBA00022777"/>
    </source>
</evidence>
<dbReference type="AlphaFoldDB" id="A0A0J6ES79"/>
<evidence type="ECO:0000313" key="19">
    <source>
        <dbReference type="Proteomes" id="UP000036168"/>
    </source>
</evidence>
<keyword evidence="9 17" id="KW-0418">Kinase</keyword>
<evidence type="ECO:0000256" key="5">
    <source>
        <dbReference type="ARBA" id="ARBA00022553"/>
    </source>
</evidence>
<comment type="caution">
    <text evidence="17">The sequence shown here is derived from an EMBL/GenBank/DDBJ whole genome shotgun (WGS) entry which is preliminary data.</text>
</comment>
<organism evidence="17 19">
    <name type="scientific">Bacillus glycinifermentans</name>
    <dbReference type="NCBI Taxonomy" id="1664069"/>
    <lineage>
        <taxon>Bacteria</taxon>
        <taxon>Bacillati</taxon>
        <taxon>Bacillota</taxon>
        <taxon>Bacilli</taxon>
        <taxon>Bacillales</taxon>
        <taxon>Bacillaceae</taxon>
        <taxon>Bacillus</taxon>
    </lineage>
</organism>
<dbReference type="InterPro" id="IPR036890">
    <property type="entry name" value="HATPase_C_sf"/>
</dbReference>
<feature type="domain" description="Histidine kinase" evidence="15">
    <location>
        <begin position="143"/>
        <end position="323"/>
    </location>
</feature>
<feature type="transmembrane region" description="Helical" evidence="14">
    <location>
        <begin position="49"/>
        <end position="70"/>
    </location>
</feature>
<dbReference type="SUPFAM" id="SSF47384">
    <property type="entry name" value="Homodimeric domain of signal transducing histidine kinase"/>
    <property type="match status" value="1"/>
</dbReference>
<dbReference type="Gene3D" id="1.10.287.130">
    <property type="match status" value="1"/>
</dbReference>
<reference evidence="17" key="2">
    <citation type="submission" date="2015-10" db="EMBL/GenBank/DDBJ databases">
        <authorList>
            <person name="Gilbert D.G."/>
        </authorList>
    </citation>
    <scope>NUCLEOTIDE SEQUENCE</scope>
    <source>
        <strain evidence="17">GO-13</strain>
    </source>
</reference>
<keyword evidence="6" id="KW-0808">Transferase</keyword>
<reference evidence="17 19" key="1">
    <citation type="journal article" date="2015" name="Int. J. Syst. Evol. Microbiol.">
        <title>Bacillus glycinifermentans sp. nov., isolated from fermented soybean paste.</title>
        <authorList>
            <person name="Kim S.J."/>
            <person name="Dunlap C.A."/>
            <person name="Kwon S.W."/>
            <person name="Rooney A.P."/>
        </authorList>
    </citation>
    <scope>NUCLEOTIDE SEQUENCE [LARGE SCALE GENOMIC DNA]</scope>
    <source>
        <strain evidence="17 19">GO-13</strain>
    </source>
</reference>
<evidence type="ECO:0000256" key="1">
    <source>
        <dbReference type="ARBA" id="ARBA00000085"/>
    </source>
</evidence>
<dbReference type="SMART" id="SM00388">
    <property type="entry name" value="HisKA"/>
    <property type="match status" value="1"/>
</dbReference>
<evidence type="ECO:0000256" key="3">
    <source>
        <dbReference type="ARBA" id="ARBA00012438"/>
    </source>
</evidence>
<keyword evidence="7 14" id="KW-0812">Transmembrane</keyword>
<comment type="catalytic activity">
    <reaction evidence="1">
        <text>ATP + protein L-histidine = ADP + protein N-phospho-L-histidine.</text>
        <dbReference type="EC" id="2.7.13.3"/>
    </reaction>
</comment>
<keyword evidence="12" id="KW-0902">Two-component regulatory system</keyword>
<dbReference type="GO" id="GO:0005886">
    <property type="term" value="C:plasma membrane"/>
    <property type="evidence" value="ECO:0007669"/>
    <property type="project" value="UniProtKB-SubCell"/>
</dbReference>
<dbReference type="EMBL" id="LECW02000001">
    <property type="protein sequence ID" value="KRT95546.1"/>
    <property type="molecule type" value="Genomic_DNA"/>
</dbReference>
<dbReference type="InterPro" id="IPR003661">
    <property type="entry name" value="HisK_dim/P_dom"/>
</dbReference>
<evidence type="ECO:0000256" key="4">
    <source>
        <dbReference type="ARBA" id="ARBA00022475"/>
    </source>
</evidence>
<dbReference type="SUPFAM" id="SSF55874">
    <property type="entry name" value="ATPase domain of HSP90 chaperone/DNA topoisomerase II/histidine kinase"/>
    <property type="match status" value="1"/>
</dbReference>
<evidence type="ECO:0000259" key="16">
    <source>
        <dbReference type="PROSITE" id="PS50885"/>
    </source>
</evidence>
<dbReference type="GO" id="GO:0005524">
    <property type="term" value="F:ATP binding"/>
    <property type="evidence" value="ECO:0007669"/>
    <property type="project" value="UniProtKB-KW"/>
</dbReference>
<dbReference type="InterPro" id="IPR003660">
    <property type="entry name" value="HAMP_dom"/>
</dbReference>
<feature type="transmembrane region" description="Helical" evidence="14">
    <location>
        <begin position="7"/>
        <end position="29"/>
    </location>
</feature>
<dbReference type="InterPro" id="IPR050398">
    <property type="entry name" value="HssS/ArlS-like"/>
</dbReference>
<evidence type="ECO:0000256" key="10">
    <source>
        <dbReference type="ARBA" id="ARBA00022840"/>
    </source>
</evidence>
<dbReference type="Gene3D" id="6.10.340.10">
    <property type="match status" value="1"/>
</dbReference>
<dbReference type="EC" id="2.7.13.3" evidence="3"/>